<proteinExistence type="predicted"/>
<protein>
    <submittedName>
        <fullName evidence="2">FYVE-type domain-containing protein</fullName>
    </submittedName>
</protein>
<evidence type="ECO:0000313" key="1">
    <source>
        <dbReference type="Proteomes" id="UP000887576"/>
    </source>
</evidence>
<name>A0AC34QMP6_9BILA</name>
<organism evidence="1 2">
    <name type="scientific">Panagrolaimus sp. JU765</name>
    <dbReference type="NCBI Taxonomy" id="591449"/>
    <lineage>
        <taxon>Eukaryota</taxon>
        <taxon>Metazoa</taxon>
        <taxon>Ecdysozoa</taxon>
        <taxon>Nematoda</taxon>
        <taxon>Chromadorea</taxon>
        <taxon>Rhabditida</taxon>
        <taxon>Tylenchina</taxon>
        <taxon>Panagrolaimomorpha</taxon>
        <taxon>Panagrolaimoidea</taxon>
        <taxon>Panagrolaimidae</taxon>
        <taxon>Panagrolaimus</taxon>
    </lineage>
</organism>
<accession>A0AC34QMP6</accession>
<dbReference type="WBParaSite" id="JU765_v2.g17815.t1">
    <property type="protein sequence ID" value="JU765_v2.g17815.t1"/>
    <property type="gene ID" value="JU765_v2.g17815"/>
</dbReference>
<reference evidence="2" key="1">
    <citation type="submission" date="2022-11" db="UniProtKB">
        <authorList>
            <consortium name="WormBaseParasite"/>
        </authorList>
    </citation>
    <scope>IDENTIFICATION</scope>
</reference>
<dbReference type="Proteomes" id="UP000887576">
    <property type="component" value="Unplaced"/>
</dbReference>
<sequence>MEAAEEVFQMSSLEADESVEDNDDLKDVNGFEKDVNASAMKEITNLDEEHLDDSRAVLTSIDEYPQSSIIDVSEHSGDQVKITNAVELEPIILPANNTDDFIADSELQDLVQSIVHKVETILEHVNCEGLKSDEGEHGLESNDAVNVVEGSVTSQENVDPTEAQESVVESDNSGRIVHEAGTDDGLNEAAHILDSGICDESPKDEKIESNKVVEDKTIIETVAGASHSAHCSGQDLENKEVAELLDETIEAVIAGSEVSKEPELVVQRNEQEAVLLEENKPDEEQIAVPSPAMPTPIMFDSSTELTTEKEQELEKELEEMESETVSDEILKAVNESIQEKNESVHDVVPPENVDPVDVDQVSTAEPRQKPSVILSTHDLSEIHDYFILTESEMQLGKTKPYWIPDDDCNCCMLCSARFTVINRRHHCRCCGRVLCNSCCSIKRSLPYIEDDKKQKICEPCSRTLDRIEDYERLQAQRLLQEQNYSVEKSENRDIPNDLEAGPSTPRASTTPSSFSRKKSVLKSKKTETAEDGGGVKRSVQFLDGIRPGHENETSENHVQVEEDPEVLRRKAQKKQNSSRRNRERRIDEEQISLLKEDFLCLADCDAKLEKVSTEDICRRLLDGEKLSIAVKKNYWVVSQLVQTIHGNKVWCFSSRGMNFIGTDELLISFELNDADISDLEGTIKSFESGEENERRLDQKPSFIHSVLYLFEQLFIEALMPANENLDEKVGIRKCGLRMNKFYRVPTGEIGGIPVAAILFHRPQGQDFGNLPIPPHVPFLIGAFVLKPEIVWAITIPNRLLLRLGLQASHFPVPVVNKRNRDPVYNDTSENTVLKVFNDFRNWSYRLSRILGSTVEIEGGCLIKVHIPTYATEELKQVVESNRNMLAWCTELTEHPDSHLVAIQNPDSTFRTEIFTDVGGTRQTIGANFIIIDGSLKSSNEKFIMTIIEDGVVLRFSSETMEEIVKNLLNGTVFSIDSQSMSVQIMFVDPNEPQSKTGALISPIDEVYLLGHFQYGLTLTRQFRSMIMIPNTTEWALRLSTVINADSGRFPIQLQPRYFEICEQIGTLMAGTVEQFILPLTLSEQRQLCIRLRIESDLVTYETAKWHDLEQEHYSWTAILDDKLIPYLYQICPMISCQLYIELYFSIICTRLLPNFDY</sequence>
<evidence type="ECO:0000313" key="2">
    <source>
        <dbReference type="WBParaSite" id="JU765_v2.g17815.t1"/>
    </source>
</evidence>